<sequence length="65" mass="7850">PPPVIPEDNQYLVERLLKCQVRRLHGRRRVKYLVQWEGYGPEHNSWVCRRDIHPELVRAFHASTF</sequence>
<dbReference type="EMBL" id="JAGTJR010000075">
    <property type="protein sequence ID" value="KAH7016617.1"/>
    <property type="molecule type" value="Genomic_DNA"/>
</dbReference>
<feature type="non-terminal residue" evidence="3">
    <location>
        <position position="1"/>
    </location>
</feature>
<dbReference type="InterPro" id="IPR023780">
    <property type="entry name" value="Chromo_domain"/>
</dbReference>
<evidence type="ECO:0000256" key="1">
    <source>
        <dbReference type="ARBA" id="ARBA00011353"/>
    </source>
</evidence>
<proteinExistence type="predicted"/>
<dbReference type="PROSITE" id="PS50013">
    <property type="entry name" value="CHROMO_2"/>
    <property type="match status" value="1"/>
</dbReference>
<comment type="subunit">
    <text evidence="1">Component of the NuA4 histone acetyltransferase complex.</text>
</comment>
<keyword evidence="4" id="KW-1185">Reference proteome</keyword>
<gene>
    <name evidence="3" type="ORF">B0J12DRAFT_586336</name>
</gene>
<organism evidence="3 4">
    <name type="scientific">Macrophomina phaseolina</name>
    <dbReference type="NCBI Taxonomy" id="35725"/>
    <lineage>
        <taxon>Eukaryota</taxon>
        <taxon>Fungi</taxon>
        <taxon>Dikarya</taxon>
        <taxon>Ascomycota</taxon>
        <taxon>Pezizomycotina</taxon>
        <taxon>Dothideomycetes</taxon>
        <taxon>Dothideomycetes incertae sedis</taxon>
        <taxon>Botryosphaeriales</taxon>
        <taxon>Botryosphaeriaceae</taxon>
        <taxon>Macrophomina</taxon>
    </lineage>
</organism>
<dbReference type="InterPro" id="IPR016197">
    <property type="entry name" value="Chromo-like_dom_sf"/>
</dbReference>
<comment type="caution">
    <text evidence="3">The sequence shown here is derived from an EMBL/GenBank/DDBJ whole genome shotgun (WGS) entry which is preliminary data.</text>
</comment>
<dbReference type="InterPro" id="IPR000953">
    <property type="entry name" value="Chromo/chromo_shadow_dom"/>
</dbReference>
<evidence type="ECO:0000313" key="3">
    <source>
        <dbReference type="EMBL" id="KAH7016617.1"/>
    </source>
</evidence>
<evidence type="ECO:0000259" key="2">
    <source>
        <dbReference type="PROSITE" id="PS50013"/>
    </source>
</evidence>
<reference evidence="3 4" key="1">
    <citation type="journal article" date="2021" name="Nat. Commun.">
        <title>Genetic determinants of endophytism in the Arabidopsis root mycobiome.</title>
        <authorList>
            <person name="Mesny F."/>
            <person name="Miyauchi S."/>
            <person name="Thiergart T."/>
            <person name="Pickel B."/>
            <person name="Atanasova L."/>
            <person name="Karlsson M."/>
            <person name="Huettel B."/>
            <person name="Barry K.W."/>
            <person name="Haridas S."/>
            <person name="Chen C."/>
            <person name="Bauer D."/>
            <person name="Andreopoulos W."/>
            <person name="Pangilinan J."/>
            <person name="LaButti K."/>
            <person name="Riley R."/>
            <person name="Lipzen A."/>
            <person name="Clum A."/>
            <person name="Drula E."/>
            <person name="Henrissat B."/>
            <person name="Kohler A."/>
            <person name="Grigoriev I.V."/>
            <person name="Martin F.M."/>
            <person name="Hacquard S."/>
        </authorList>
    </citation>
    <scope>NUCLEOTIDE SEQUENCE [LARGE SCALE GENOMIC DNA]</scope>
    <source>
        <strain evidence="3 4">MPI-SDFR-AT-0080</strain>
    </source>
</reference>
<accession>A0ABQ8FRF0</accession>
<protein>
    <recommendedName>
        <fullName evidence="2">Chromo domain-containing protein</fullName>
    </recommendedName>
</protein>
<dbReference type="CDD" id="cd00024">
    <property type="entry name" value="CD_CSD"/>
    <property type="match status" value="1"/>
</dbReference>
<dbReference type="SMART" id="SM00298">
    <property type="entry name" value="CHROMO"/>
    <property type="match status" value="1"/>
</dbReference>
<evidence type="ECO:0000313" key="4">
    <source>
        <dbReference type="Proteomes" id="UP000774617"/>
    </source>
</evidence>
<feature type="domain" description="Chromo" evidence="2">
    <location>
        <begin position="11"/>
        <end position="46"/>
    </location>
</feature>
<dbReference type="SUPFAM" id="SSF54160">
    <property type="entry name" value="Chromo domain-like"/>
    <property type="match status" value="1"/>
</dbReference>
<dbReference type="Proteomes" id="UP000774617">
    <property type="component" value="Unassembled WGS sequence"/>
</dbReference>
<name>A0ABQ8FRF0_9PEZI</name>
<dbReference type="Pfam" id="PF00385">
    <property type="entry name" value="Chromo"/>
    <property type="match status" value="1"/>
</dbReference>
<dbReference type="Gene3D" id="2.40.50.40">
    <property type="match status" value="1"/>
</dbReference>